<evidence type="ECO:0000313" key="2">
    <source>
        <dbReference type="Proteomes" id="UP000017559"/>
    </source>
</evidence>
<name>V2WVE2_MONRO</name>
<gene>
    <name evidence="1" type="ORF">Moror_6145</name>
</gene>
<comment type="caution">
    <text evidence="1">The sequence shown here is derived from an EMBL/GenBank/DDBJ whole genome shotgun (WGS) entry which is preliminary data.</text>
</comment>
<protein>
    <submittedName>
        <fullName evidence="1">Uncharacterized protein</fullName>
    </submittedName>
</protein>
<dbReference type="EMBL" id="AWSO01001288">
    <property type="protein sequence ID" value="ESK84526.1"/>
    <property type="molecule type" value="Genomic_DNA"/>
</dbReference>
<dbReference type="HOGENOM" id="CLU_943620_0_0_1"/>
<accession>V2WVE2</accession>
<organism evidence="1 2">
    <name type="scientific">Moniliophthora roreri (strain MCA 2997)</name>
    <name type="common">Cocoa frosty pod rot fungus</name>
    <name type="synonym">Crinipellis roreri</name>
    <dbReference type="NCBI Taxonomy" id="1381753"/>
    <lineage>
        <taxon>Eukaryota</taxon>
        <taxon>Fungi</taxon>
        <taxon>Dikarya</taxon>
        <taxon>Basidiomycota</taxon>
        <taxon>Agaricomycotina</taxon>
        <taxon>Agaricomycetes</taxon>
        <taxon>Agaricomycetidae</taxon>
        <taxon>Agaricales</taxon>
        <taxon>Marasmiineae</taxon>
        <taxon>Marasmiaceae</taxon>
        <taxon>Moniliophthora</taxon>
    </lineage>
</organism>
<reference evidence="1 2" key="1">
    <citation type="journal article" date="2014" name="BMC Genomics">
        <title>Genome and secretome analysis of the hemibiotrophic fungal pathogen, Moniliophthora roreri, which causes frosty pod rot disease of cacao: mechanisms of the biotrophic and necrotrophic phases.</title>
        <authorList>
            <person name="Meinhardt L.W."/>
            <person name="Costa G.G.L."/>
            <person name="Thomazella D.P.T."/>
            <person name="Teixeira P.J.P.L."/>
            <person name="Carazzolle M.F."/>
            <person name="Schuster S.C."/>
            <person name="Carlson J.E."/>
            <person name="Guiltinan M.J."/>
            <person name="Mieczkowski P."/>
            <person name="Farmer A."/>
            <person name="Ramaraj T."/>
            <person name="Crozier J."/>
            <person name="Davis R.E."/>
            <person name="Shao J."/>
            <person name="Melnick R.L."/>
            <person name="Pereira G.A.G."/>
            <person name="Bailey B.A."/>
        </authorList>
    </citation>
    <scope>NUCLEOTIDE SEQUENCE [LARGE SCALE GENOMIC DNA]</scope>
    <source>
        <strain evidence="1 2">MCA 2997</strain>
    </source>
</reference>
<dbReference type="OrthoDB" id="3060802at2759"/>
<keyword evidence="2" id="KW-1185">Reference proteome</keyword>
<evidence type="ECO:0000313" key="1">
    <source>
        <dbReference type="EMBL" id="ESK84526.1"/>
    </source>
</evidence>
<proteinExistence type="predicted"/>
<sequence>MWTSRIQRLLLDASLSSPSTPSAIPVVAENNSQKAEQNLGIDEVGLGGIVMYSIPQREDGTLGKVLGKDNPYGGMRREDFFDEIQVKIVYTSLYACTSFVTGQAMNAFFRGSDPPVPASAGLGFSAAFSVSECGTPIFRLRLRFSLGHCALISEYETDDSIEENWVEIYLLRVDLDERTPVTTTFPLLSPVSPSGAFITAPNLLFTSSSSLDSLETGDTSMSSSAPNESLGPCTPVKPLAQYPRVALHAAILFPTSSSQEILSVQPLKAMPKNDVGGGSRPWIWPRKGEYPALAS</sequence>
<dbReference type="AlphaFoldDB" id="V2WVE2"/>
<dbReference type="KEGG" id="mrr:Moror_6145"/>
<dbReference type="Proteomes" id="UP000017559">
    <property type="component" value="Unassembled WGS sequence"/>
</dbReference>